<dbReference type="GeneTree" id="ENSGT00940000163491"/>
<keyword evidence="7" id="KW-1185">Reference proteome</keyword>
<dbReference type="FunFam" id="1.10.238.10:FF:000628">
    <property type="entry name" value="Serine/threonine-protein phosphatase 2A regulatory subunit B'' subunit beta"/>
    <property type="match status" value="1"/>
</dbReference>
<dbReference type="InterPro" id="IPR041534">
    <property type="entry name" value="EF-hand_13"/>
</dbReference>
<protein>
    <recommendedName>
        <fullName evidence="5">EF-hand domain-containing protein</fullName>
    </recommendedName>
</protein>
<comment type="function">
    <text evidence="3">The B regulatory subunit might modulate substrate selectivity and catalytic activity, and might also direct the localization of the catalytic enzyme to a particular subcellular compartment.</text>
</comment>
<feature type="compositionally biased region" description="Basic residues" evidence="4">
    <location>
        <begin position="82"/>
        <end position="93"/>
    </location>
</feature>
<dbReference type="InParanoid" id="A0A5F9DIB8"/>
<dbReference type="InterPro" id="IPR048855">
    <property type="entry name" value="P2R3A_B_D_EF-hand"/>
</dbReference>
<feature type="domain" description="EF-hand" evidence="5">
    <location>
        <begin position="379"/>
        <end position="414"/>
    </location>
</feature>
<gene>
    <name evidence="6" type="primary">PPP2R3B</name>
</gene>
<dbReference type="PANTHER" id="PTHR14095:SF1">
    <property type="entry name" value="SERINE_THREONINE-PROTEIN PHOSPHATASE 2A REGULATORY SUBUNIT B'' SUBUNIT BETA"/>
    <property type="match status" value="1"/>
</dbReference>
<evidence type="ECO:0000256" key="4">
    <source>
        <dbReference type="SAM" id="MobiDB-lite"/>
    </source>
</evidence>
<organism evidence="6 7">
    <name type="scientific">Oryctolagus cuniculus</name>
    <name type="common">Rabbit</name>
    <dbReference type="NCBI Taxonomy" id="9986"/>
    <lineage>
        <taxon>Eukaryota</taxon>
        <taxon>Metazoa</taxon>
        <taxon>Chordata</taxon>
        <taxon>Craniata</taxon>
        <taxon>Vertebrata</taxon>
        <taxon>Euteleostomi</taxon>
        <taxon>Mammalia</taxon>
        <taxon>Eutheria</taxon>
        <taxon>Euarchontoglires</taxon>
        <taxon>Glires</taxon>
        <taxon>Lagomorpha</taxon>
        <taxon>Leporidae</taxon>
        <taxon>Oryctolagus</taxon>
    </lineage>
</organism>
<dbReference type="STRING" id="9986.ENSOCUP00000045352"/>
<dbReference type="GO" id="GO:0000159">
    <property type="term" value="C:protein phosphatase type 2A complex"/>
    <property type="evidence" value="ECO:0007669"/>
    <property type="project" value="TreeGrafter"/>
</dbReference>
<evidence type="ECO:0000256" key="3">
    <source>
        <dbReference type="ARBA" id="ARBA00093310"/>
    </source>
</evidence>
<dbReference type="GO" id="GO:0019888">
    <property type="term" value="F:protein phosphatase regulator activity"/>
    <property type="evidence" value="ECO:0007669"/>
    <property type="project" value="TreeGrafter"/>
</dbReference>
<dbReference type="Ensembl" id="ENSOCUT00000061240.1">
    <property type="protein sequence ID" value="ENSOCUP00000045352.1"/>
    <property type="gene ID" value="ENSOCUG00000000307.3"/>
</dbReference>
<reference evidence="6" key="2">
    <citation type="submission" date="2025-08" db="UniProtKB">
        <authorList>
            <consortium name="Ensembl"/>
        </authorList>
    </citation>
    <scope>IDENTIFICATION</scope>
    <source>
        <strain evidence="6">Thorbecke</strain>
    </source>
</reference>
<evidence type="ECO:0000259" key="5">
    <source>
        <dbReference type="PROSITE" id="PS50222"/>
    </source>
</evidence>
<dbReference type="PROSITE" id="PS50222">
    <property type="entry name" value="EF_HAND_2"/>
    <property type="match status" value="1"/>
</dbReference>
<evidence type="ECO:0000313" key="7">
    <source>
        <dbReference type="Proteomes" id="UP000001811"/>
    </source>
</evidence>
<evidence type="ECO:0000256" key="1">
    <source>
        <dbReference type="ARBA" id="ARBA00022723"/>
    </source>
</evidence>
<accession>A0A5F9DIB8</accession>
<dbReference type="Pfam" id="PF17958">
    <property type="entry name" value="EF-hand_13"/>
    <property type="match status" value="1"/>
</dbReference>
<dbReference type="Proteomes" id="UP000001811">
    <property type="component" value="Unplaced"/>
</dbReference>
<dbReference type="InterPro" id="IPR011992">
    <property type="entry name" value="EF-hand-dom_pair"/>
</dbReference>
<keyword evidence="1" id="KW-0479">Metal-binding</keyword>
<dbReference type="InterPro" id="IPR018247">
    <property type="entry name" value="EF_Hand_1_Ca_BS"/>
</dbReference>
<feature type="region of interest" description="Disordered" evidence="4">
    <location>
        <begin position="54"/>
        <end position="95"/>
    </location>
</feature>
<dbReference type="FunCoup" id="A0A5F9DIB8">
    <property type="interactions" value="176"/>
</dbReference>
<dbReference type="Gene3D" id="1.10.238.10">
    <property type="entry name" value="EF-hand"/>
    <property type="match status" value="1"/>
</dbReference>
<dbReference type="AlphaFoldDB" id="A0A5F9DIB8"/>
<dbReference type="Gene3D" id="1.10.238.220">
    <property type="match status" value="1"/>
</dbReference>
<reference evidence="6" key="3">
    <citation type="submission" date="2025-09" db="UniProtKB">
        <authorList>
            <consortium name="Ensembl"/>
        </authorList>
    </citation>
    <scope>IDENTIFICATION</scope>
    <source>
        <strain evidence="6">Thorbecke</strain>
    </source>
</reference>
<dbReference type="PROSITE" id="PS00018">
    <property type="entry name" value="EF_HAND_1"/>
    <property type="match status" value="1"/>
</dbReference>
<feature type="compositionally biased region" description="Pro residues" evidence="4">
    <location>
        <begin position="58"/>
        <end position="76"/>
    </location>
</feature>
<dbReference type="Gene3D" id="1.10.238.230">
    <property type="match status" value="1"/>
</dbReference>
<keyword evidence="2" id="KW-0106">Calcium</keyword>
<evidence type="ECO:0000313" key="6">
    <source>
        <dbReference type="Ensembl" id="ENSOCUP00000045352.1"/>
    </source>
</evidence>
<name>A0A5F9DIB8_RABIT</name>
<dbReference type="GO" id="GO:0005509">
    <property type="term" value="F:calcium ion binding"/>
    <property type="evidence" value="ECO:0007669"/>
    <property type="project" value="InterPro"/>
</dbReference>
<dbReference type="Pfam" id="PF21161">
    <property type="entry name" value="P2R3B_EF-hand"/>
    <property type="match status" value="1"/>
</dbReference>
<evidence type="ECO:0000256" key="2">
    <source>
        <dbReference type="ARBA" id="ARBA00022837"/>
    </source>
</evidence>
<dbReference type="PANTHER" id="PTHR14095">
    <property type="entry name" value="PHOSPHATASE 2A REGULATORY SUBUNIT-RELATED"/>
    <property type="match status" value="1"/>
</dbReference>
<reference evidence="6 7" key="1">
    <citation type="journal article" date="2011" name="Nature">
        <title>A high-resolution map of human evolutionary constraint using 29 mammals.</title>
        <authorList>
            <person name="Lindblad-Toh K."/>
            <person name="Garber M."/>
            <person name="Zuk O."/>
            <person name="Lin M.F."/>
            <person name="Parker B.J."/>
            <person name="Washietl S."/>
            <person name="Kheradpour P."/>
            <person name="Ernst J."/>
            <person name="Jordan G."/>
            <person name="Mauceli E."/>
            <person name="Ward L.D."/>
            <person name="Lowe C.B."/>
            <person name="Holloway A.K."/>
            <person name="Clamp M."/>
            <person name="Gnerre S."/>
            <person name="Alfoldi J."/>
            <person name="Beal K."/>
            <person name="Chang J."/>
            <person name="Clawson H."/>
            <person name="Cuff J."/>
            <person name="Di Palma F."/>
            <person name="Fitzgerald S."/>
            <person name="Flicek P."/>
            <person name="Guttman M."/>
            <person name="Hubisz M.J."/>
            <person name="Jaffe D.B."/>
            <person name="Jungreis I."/>
            <person name="Kent W.J."/>
            <person name="Kostka D."/>
            <person name="Lara M."/>
            <person name="Martins A.L."/>
            <person name="Massingham T."/>
            <person name="Moltke I."/>
            <person name="Raney B.J."/>
            <person name="Rasmussen M.D."/>
            <person name="Robinson J."/>
            <person name="Stark A."/>
            <person name="Vilella A.J."/>
            <person name="Wen J."/>
            <person name="Xie X."/>
            <person name="Zody M.C."/>
            <person name="Baldwin J."/>
            <person name="Bloom T."/>
            <person name="Chin C.W."/>
            <person name="Heiman D."/>
            <person name="Nicol R."/>
            <person name="Nusbaum C."/>
            <person name="Young S."/>
            <person name="Wilkinson J."/>
            <person name="Worley K.C."/>
            <person name="Kovar C.L."/>
            <person name="Muzny D.M."/>
            <person name="Gibbs R.A."/>
            <person name="Cree A."/>
            <person name="Dihn H.H."/>
            <person name="Fowler G."/>
            <person name="Jhangiani S."/>
            <person name="Joshi V."/>
            <person name="Lee S."/>
            <person name="Lewis L.R."/>
            <person name="Nazareth L.V."/>
            <person name="Okwuonu G."/>
            <person name="Santibanez J."/>
            <person name="Warren W.C."/>
            <person name="Mardis E.R."/>
            <person name="Weinstock G.M."/>
            <person name="Wilson R.K."/>
            <person name="Delehaunty K."/>
            <person name="Dooling D."/>
            <person name="Fronik C."/>
            <person name="Fulton L."/>
            <person name="Fulton B."/>
            <person name="Graves T."/>
            <person name="Minx P."/>
            <person name="Sodergren E."/>
            <person name="Birney E."/>
            <person name="Margulies E.H."/>
            <person name="Herrero J."/>
            <person name="Green E.D."/>
            <person name="Haussler D."/>
            <person name="Siepel A."/>
            <person name="Goldman N."/>
            <person name="Pollard K.S."/>
            <person name="Pedersen J.S."/>
            <person name="Lander E.S."/>
            <person name="Kellis M."/>
        </authorList>
    </citation>
    <scope>NUCLEOTIDE SEQUENCE [LARGE SCALE GENOMIC DNA]</scope>
    <source>
        <strain evidence="7">Thorbecke</strain>
    </source>
</reference>
<dbReference type="SMR" id="A0A5F9DIB8"/>
<dbReference type="FunFam" id="1.10.238.230:FF:000001">
    <property type="entry name" value="Serine/threonine-protein phosphatase 2A regulatory subunit B'' subunit beta"/>
    <property type="match status" value="1"/>
</dbReference>
<dbReference type="SUPFAM" id="SSF47473">
    <property type="entry name" value="EF-hand"/>
    <property type="match status" value="2"/>
</dbReference>
<dbReference type="Pfam" id="PF13202">
    <property type="entry name" value="EF-hand_5"/>
    <property type="match status" value="1"/>
</dbReference>
<dbReference type="InterPro" id="IPR002048">
    <property type="entry name" value="EF_hand_dom"/>
</dbReference>
<sequence length="577" mass="64032">MSPGKTLQPVLKMKVDELFLRWLSEDATQRLLHECLRAVQAPQGAPNVAVSADAAMPAPAPGGPGPPAAPAAPGPRPEPHSRRTRRPAVRRGGRGCAEVQTWPELQGTPGLSVGGIPTFYFPRGRPVGPVSKDGAIRAVETAFALLPLQRARLEDMGNVAKACGCPLYWKGPLFYRAGGRRGGSVSVHTFVAMWRRILQDCHDEEARFLHLLASPGCDFLEQEDFVPFLQDVVESHPGLAFLKEAPEFHSCYITTVIQRIFYAVNRSWSGRISYNELRRSHFLQVVARLEEEADLSLTSGLFCYEHVYVIYCTFRELDTDCDLLLGNCDLARHRDHAISDKMIDRIFSGAVMRDRTAQRAGKMSYEDFVWFLLSEEDKTTPTSIEYWFRCMDLDGDGALSAFELEFFYEEQSRRLRSLDVEPLPFPDCLCQMLDLVRPRTQGRITLGDLKRCRLLAPIFFDTFFNVDKYLDREQHEQLALPGDGDGPELSDWDRFAAAEYRLLVAEEAAAQLWEDGLVLDGGGVGVGDGAEKRGWSTTSCGGGAPGDVSNLRGLSSYYSEESGKAGEVGPVRGVGLE</sequence>
<dbReference type="Bgee" id="ENSOCUG00000000307">
    <property type="expression patterns" value="Expressed in uterus and 16 other cell types or tissues"/>
</dbReference>
<proteinExistence type="predicted"/>
<dbReference type="FunFam" id="1.10.238.220:FF:000001">
    <property type="entry name" value="Serine/threonine-protein phosphatase 2A regulatory subunit B'' subunit alpha"/>
    <property type="match status" value="1"/>
</dbReference>